<gene>
    <name evidence="2" type="ORF">PFISCL1PPCAC_27882</name>
</gene>
<accession>A0AAV5X0Z7</accession>
<reference evidence="2" key="1">
    <citation type="submission" date="2023-10" db="EMBL/GenBank/DDBJ databases">
        <title>Genome assembly of Pristionchus species.</title>
        <authorList>
            <person name="Yoshida K."/>
            <person name="Sommer R.J."/>
        </authorList>
    </citation>
    <scope>NUCLEOTIDE SEQUENCE</scope>
    <source>
        <strain evidence="2">RS5133</strain>
    </source>
</reference>
<feature type="region of interest" description="Disordered" evidence="1">
    <location>
        <begin position="64"/>
        <end position="93"/>
    </location>
</feature>
<name>A0AAV5X0Z7_9BILA</name>
<dbReference type="EMBL" id="BTSY01000007">
    <property type="protein sequence ID" value="GMT36585.1"/>
    <property type="molecule type" value="Genomic_DNA"/>
</dbReference>
<comment type="caution">
    <text evidence="2">The sequence shown here is derived from an EMBL/GenBank/DDBJ whole genome shotgun (WGS) entry which is preliminary data.</text>
</comment>
<protein>
    <submittedName>
        <fullName evidence="2">Uncharacterized protein</fullName>
    </submittedName>
</protein>
<feature type="non-terminal residue" evidence="2">
    <location>
        <position position="1"/>
    </location>
</feature>
<dbReference type="AlphaFoldDB" id="A0AAV5X0Z7"/>
<keyword evidence="3" id="KW-1185">Reference proteome</keyword>
<organism evidence="2 3">
    <name type="scientific">Pristionchus fissidentatus</name>
    <dbReference type="NCBI Taxonomy" id="1538716"/>
    <lineage>
        <taxon>Eukaryota</taxon>
        <taxon>Metazoa</taxon>
        <taxon>Ecdysozoa</taxon>
        <taxon>Nematoda</taxon>
        <taxon>Chromadorea</taxon>
        <taxon>Rhabditida</taxon>
        <taxon>Rhabditina</taxon>
        <taxon>Diplogasteromorpha</taxon>
        <taxon>Diplogasteroidea</taxon>
        <taxon>Neodiplogasteridae</taxon>
        <taxon>Pristionchus</taxon>
    </lineage>
</organism>
<evidence type="ECO:0000313" key="3">
    <source>
        <dbReference type="Proteomes" id="UP001432322"/>
    </source>
</evidence>
<dbReference type="Proteomes" id="UP001432322">
    <property type="component" value="Unassembled WGS sequence"/>
</dbReference>
<proteinExistence type="predicted"/>
<evidence type="ECO:0000313" key="2">
    <source>
        <dbReference type="EMBL" id="GMT36585.1"/>
    </source>
</evidence>
<sequence length="93" mass="10626">PSIDRPMRARPSEARRLRTRISNRRPTHALKTIPIRPPPPRLPLSAISHMDRIEHFHPFETKVSDRRTNSTVAADTRMRGEEGTVSPIATLSR</sequence>
<feature type="region of interest" description="Disordered" evidence="1">
    <location>
        <begin position="22"/>
        <end position="41"/>
    </location>
</feature>
<evidence type="ECO:0000256" key="1">
    <source>
        <dbReference type="SAM" id="MobiDB-lite"/>
    </source>
</evidence>